<keyword evidence="2" id="KW-1185">Reference proteome</keyword>
<evidence type="ECO:0000313" key="2">
    <source>
        <dbReference type="Proteomes" id="UP000053947"/>
    </source>
</evidence>
<evidence type="ECO:0000313" key="1">
    <source>
        <dbReference type="EMBL" id="KTB49191.1"/>
    </source>
</evidence>
<gene>
    <name evidence="1" type="ORF">DEALK_01030</name>
</gene>
<dbReference type="OrthoDB" id="164940at2"/>
<accession>A0A0W0GKU3</accession>
<reference evidence="1 2" key="1">
    <citation type="submission" date="2015-06" db="EMBL/GenBank/DDBJ databases">
        <title>Genome sequence of the organohalide-respiring Dehalogenimonas alkenigignens type strain (IP3-3T).</title>
        <authorList>
            <person name="Key T.A."/>
            <person name="Richmond D.P."/>
            <person name="Bowman K.S."/>
            <person name="Cho Y.-J."/>
            <person name="Chun J."/>
            <person name="da Costa M.S."/>
            <person name="Rainey F.A."/>
            <person name="Moe W.M."/>
        </authorList>
    </citation>
    <scope>NUCLEOTIDE SEQUENCE [LARGE SCALE GENOMIC DNA]</scope>
    <source>
        <strain evidence="1 2">IP3-3</strain>
    </source>
</reference>
<dbReference type="Proteomes" id="UP000053947">
    <property type="component" value="Unassembled WGS sequence"/>
</dbReference>
<protein>
    <submittedName>
        <fullName evidence="1">Uncharacterized protein</fullName>
    </submittedName>
</protein>
<dbReference type="AlphaFoldDB" id="A0A0W0GKU3"/>
<organism evidence="1 2">
    <name type="scientific">Dehalogenimonas alkenigignens</name>
    <dbReference type="NCBI Taxonomy" id="1217799"/>
    <lineage>
        <taxon>Bacteria</taxon>
        <taxon>Bacillati</taxon>
        <taxon>Chloroflexota</taxon>
        <taxon>Dehalococcoidia</taxon>
        <taxon>Dehalococcoidales</taxon>
        <taxon>Dehalococcoidaceae</taxon>
        <taxon>Dehalogenimonas</taxon>
    </lineage>
</organism>
<name>A0A0W0GKU3_9CHLR</name>
<comment type="caution">
    <text evidence="1">The sequence shown here is derived from an EMBL/GenBank/DDBJ whole genome shotgun (WGS) entry which is preliminary data.</text>
</comment>
<dbReference type="RefSeq" id="WP_058437689.1">
    <property type="nucleotide sequence ID" value="NZ_KQ758903.1"/>
</dbReference>
<dbReference type="EMBL" id="LFDV01000001">
    <property type="protein sequence ID" value="KTB49191.1"/>
    <property type="molecule type" value="Genomic_DNA"/>
</dbReference>
<proteinExistence type="predicted"/>
<sequence length="74" mass="8357">MSDSMFEISFQPGEEVVIKLRAPDLKMFKGETVQHLMGARKEMLLALRSLLDEAISRTDAHAAPAEDRTRIKVE</sequence>